<feature type="transmembrane region" description="Helical" evidence="6">
    <location>
        <begin position="20"/>
        <end position="53"/>
    </location>
</feature>
<evidence type="ECO:0000256" key="3">
    <source>
        <dbReference type="ARBA" id="ARBA00022692"/>
    </source>
</evidence>
<proteinExistence type="predicted"/>
<reference evidence="7" key="1">
    <citation type="submission" date="2020-09" db="EMBL/GenBank/DDBJ databases">
        <title>Hoyosella lacisalsi sp. nov., a halotolerant actinobacterium isolated from soil of Lake Gudzhirganskoe.</title>
        <authorList>
            <person name="Yang Q."/>
            <person name="Guo P.Y."/>
            <person name="Liu S.W."/>
            <person name="Li F.N."/>
            <person name="Sun C.H."/>
        </authorList>
    </citation>
    <scope>NUCLEOTIDE SEQUENCE</scope>
    <source>
        <strain evidence="7">G463</strain>
    </source>
</reference>
<sequence length="254" mass="27700">MDKLGPVDELAWARRRHPVLLLIGFLCSIVLVFVTPIWWWLLPGMIVLVVVLARDGRAGAWVVLAAPFAVLAFLLQGMFYPEGVTELASLGPARVPTEGLEFAALLSLRIGTSVALFLVLGSAVTPARMMPALTSIGVSPRISYIVMSSVTLVPALRDHATTVLDAQRARGLRTRGGPVHRLRIVAGVALPVVLRIIAESGEKALMLEQRGFGAARRPTSYRSLEFPQWERLASVLLVFLTIILVIVLVTRWAQ</sequence>
<accession>A0A927J9K6</accession>
<dbReference type="PANTHER" id="PTHR34857:SF2">
    <property type="entry name" value="SLL0384 PROTEIN"/>
    <property type="match status" value="1"/>
</dbReference>
<keyword evidence="2" id="KW-1003">Cell membrane</keyword>
<evidence type="ECO:0000256" key="2">
    <source>
        <dbReference type="ARBA" id="ARBA00022475"/>
    </source>
</evidence>
<keyword evidence="5 6" id="KW-0472">Membrane</keyword>
<dbReference type="CDD" id="cd16914">
    <property type="entry name" value="EcfT"/>
    <property type="match status" value="1"/>
</dbReference>
<keyword evidence="8" id="KW-1185">Reference proteome</keyword>
<dbReference type="RefSeq" id="WP_192037676.1">
    <property type="nucleotide sequence ID" value="NZ_JACYWE010000001.1"/>
</dbReference>
<evidence type="ECO:0000256" key="6">
    <source>
        <dbReference type="SAM" id="Phobius"/>
    </source>
</evidence>
<gene>
    <name evidence="7" type="ORF">HT102_01720</name>
</gene>
<dbReference type="AlphaFoldDB" id="A0A927J9K6"/>
<feature type="transmembrane region" description="Helical" evidence="6">
    <location>
        <begin position="60"/>
        <end position="80"/>
    </location>
</feature>
<dbReference type="PANTHER" id="PTHR34857">
    <property type="entry name" value="SLL0384 PROTEIN"/>
    <property type="match status" value="1"/>
</dbReference>
<evidence type="ECO:0000256" key="4">
    <source>
        <dbReference type="ARBA" id="ARBA00022989"/>
    </source>
</evidence>
<keyword evidence="4 6" id="KW-1133">Transmembrane helix</keyword>
<keyword evidence="3 6" id="KW-0812">Transmembrane</keyword>
<evidence type="ECO:0000256" key="5">
    <source>
        <dbReference type="ARBA" id="ARBA00023136"/>
    </source>
</evidence>
<dbReference type="Proteomes" id="UP000642993">
    <property type="component" value="Unassembled WGS sequence"/>
</dbReference>
<evidence type="ECO:0000313" key="8">
    <source>
        <dbReference type="Proteomes" id="UP000642993"/>
    </source>
</evidence>
<dbReference type="Pfam" id="PF02361">
    <property type="entry name" value="CbiQ"/>
    <property type="match status" value="1"/>
</dbReference>
<evidence type="ECO:0000256" key="1">
    <source>
        <dbReference type="ARBA" id="ARBA00004141"/>
    </source>
</evidence>
<organism evidence="7 8">
    <name type="scientific">Lolliginicoccus lacisalsi</name>
    <dbReference type="NCBI Taxonomy" id="2742202"/>
    <lineage>
        <taxon>Bacteria</taxon>
        <taxon>Bacillati</taxon>
        <taxon>Actinomycetota</taxon>
        <taxon>Actinomycetes</taxon>
        <taxon>Mycobacteriales</taxon>
        <taxon>Hoyosellaceae</taxon>
        <taxon>Lolliginicoccus</taxon>
    </lineage>
</organism>
<evidence type="ECO:0000313" key="7">
    <source>
        <dbReference type="EMBL" id="MBD8505208.1"/>
    </source>
</evidence>
<comment type="caution">
    <text evidence="7">The sequence shown here is derived from an EMBL/GenBank/DDBJ whole genome shotgun (WGS) entry which is preliminary data.</text>
</comment>
<feature type="transmembrane region" description="Helical" evidence="6">
    <location>
        <begin position="100"/>
        <end position="120"/>
    </location>
</feature>
<dbReference type="InterPro" id="IPR003339">
    <property type="entry name" value="ABC/ECF_trnsptr_transmembrane"/>
</dbReference>
<dbReference type="EMBL" id="JACYWE010000001">
    <property type="protein sequence ID" value="MBD8505208.1"/>
    <property type="molecule type" value="Genomic_DNA"/>
</dbReference>
<comment type="subcellular location">
    <subcellularLocation>
        <location evidence="1">Membrane</location>
        <topology evidence="1">Multi-pass membrane protein</topology>
    </subcellularLocation>
</comment>
<dbReference type="GO" id="GO:0005886">
    <property type="term" value="C:plasma membrane"/>
    <property type="evidence" value="ECO:0007669"/>
    <property type="project" value="UniProtKB-ARBA"/>
</dbReference>
<dbReference type="InterPro" id="IPR051611">
    <property type="entry name" value="ECF_transporter_component"/>
</dbReference>
<protein>
    <submittedName>
        <fullName evidence="7">Energy-coupling factor transporter transmembrane protein EcfT</fullName>
    </submittedName>
</protein>
<feature type="transmembrane region" description="Helical" evidence="6">
    <location>
        <begin position="232"/>
        <end position="253"/>
    </location>
</feature>
<name>A0A927J9K6_9ACTN</name>